<keyword evidence="4" id="KW-1185">Reference proteome</keyword>
<evidence type="ECO:0000313" key="4">
    <source>
        <dbReference type="Proteomes" id="UP000695022"/>
    </source>
</evidence>
<feature type="domain" description="Exostosin GT47" evidence="3">
    <location>
        <begin position="92"/>
        <end position="291"/>
    </location>
</feature>
<evidence type="ECO:0000259" key="3">
    <source>
        <dbReference type="Pfam" id="PF03016"/>
    </source>
</evidence>
<dbReference type="InterPro" id="IPR040911">
    <property type="entry name" value="Exostosin_GT47"/>
</dbReference>
<dbReference type="PANTHER" id="PTHR48261:SF3">
    <property type="entry name" value="EXOSTOSIN GLYCOSYLTRANSFERASE 1"/>
    <property type="match status" value="1"/>
</dbReference>
<dbReference type="InterPro" id="IPR004263">
    <property type="entry name" value="Exostosin"/>
</dbReference>
<evidence type="ECO:0000256" key="1">
    <source>
        <dbReference type="ARBA" id="ARBA00010271"/>
    </source>
</evidence>
<comment type="similarity">
    <text evidence="1">Belongs to the glycosyltransferase 47 family.</text>
</comment>
<dbReference type="Proteomes" id="UP000695022">
    <property type="component" value="Unplaced"/>
</dbReference>
<dbReference type="PANTHER" id="PTHR48261">
    <property type="entry name" value="ACETYLGLUCOSAMINYLTRANSFERASE"/>
    <property type="match status" value="1"/>
</dbReference>
<keyword evidence="2" id="KW-0808">Transferase</keyword>
<dbReference type="RefSeq" id="XP_014663423.1">
    <property type="nucleotide sequence ID" value="XM_014807937.1"/>
</dbReference>
<reference evidence="5" key="1">
    <citation type="submission" date="2025-08" db="UniProtKB">
        <authorList>
            <consortium name="RefSeq"/>
        </authorList>
    </citation>
    <scope>IDENTIFICATION</scope>
</reference>
<gene>
    <name evidence="5" type="primary">LOC106806057</name>
</gene>
<organism evidence="4 5">
    <name type="scientific">Priapulus caudatus</name>
    <name type="common">Priapulid worm</name>
    <dbReference type="NCBI Taxonomy" id="37621"/>
    <lineage>
        <taxon>Eukaryota</taxon>
        <taxon>Metazoa</taxon>
        <taxon>Ecdysozoa</taxon>
        <taxon>Scalidophora</taxon>
        <taxon>Priapulida</taxon>
        <taxon>Priapulimorpha</taxon>
        <taxon>Priapulimorphida</taxon>
        <taxon>Priapulidae</taxon>
        <taxon>Priapulus</taxon>
    </lineage>
</organism>
<protein>
    <submittedName>
        <fullName evidence="5">Exostosin-1b-like</fullName>
    </submittedName>
</protein>
<dbReference type="Pfam" id="PF03016">
    <property type="entry name" value="Exostosin_GT47"/>
    <property type="match status" value="1"/>
</dbReference>
<proteinExistence type="inferred from homology"/>
<sequence length="330" mass="38297">MQAKKRYLLVFISCAFLLLCYFGGFVLRKHGDLLSKFTFSPRLQPFCDTEDFRYDEDMHVSPRQRRDERSAVYRNEKCRMETCFDFSKCRGDFKIYTYPTEDKVSGSYRKVLNTIHRSRYHTTNPAEACIFVLGVDTLDRDVLSPEYIKNVKTIVYANKLWNNGINHVIFNLYSGTFPDYIEDLGFDKGLAILAKASISEANFRPGFDIGVPLFPKNHPEKGGERGYLTTNHFPSAKKYLLVFKGKRYLYGIGSDTRNSLYHLHNGRDIILLTTCKHGKNWKQAKDKRCDVDQAEFENAVDIYHASWMHIVRALDEITIQNEFSNCMKSS</sequence>
<dbReference type="GeneID" id="106806057"/>
<name>A0ABM1DU02_PRICU</name>
<evidence type="ECO:0000256" key="2">
    <source>
        <dbReference type="ARBA" id="ARBA00022676"/>
    </source>
</evidence>
<accession>A0ABM1DU02</accession>
<evidence type="ECO:0000313" key="5">
    <source>
        <dbReference type="RefSeq" id="XP_014663423.1"/>
    </source>
</evidence>
<keyword evidence="2" id="KW-0328">Glycosyltransferase</keyword>